<comment type="caution">
    <text evidence="1">The sequence shown here is derived from an EMBL/GenBank/DDBJ whole genome shotgun (WGS) entry which is preliminary data.</text>
</comment>
<name>A0A6A1WMC0_9ROSI</name>
<reference evidence="1 2" key="1">
    <citation type="journal article" date="2019" name="Plant Biotechnol. J.">
        <title>The red bayberry genome and genetic basis of sex determination.</title>
        <authorList>
            <person name="Jia H.M."/>
            <person name="Jia H.J."/>
            <person name="Cai Q.L."/>
            <person name="Wang Y."/>
            <person name="Zhao H.B."/>
            <person name="Yang W.F."/>
            <person name="Wang G.Y."/>
            <person name="Li Y.H."/>
            <person name="Zhan D.L."/>
            <person name="Shen Y.T."/>
            <person name="Niu Q.F."/>
            <person name="Chang L."/>
            <person name="Qiu J."/>
            <person name="Zhao L."/>
            <person name="Xie H.B."/>
            <person name="Fu W.Y."/>
            <person name="Jin J."/>
            <person name="Li X.W."/>
            <person name="Jiao Y."/>
            <person name="Zhou C.C."/>
            <person name="Tu T."/>
            <person name="Chai C.Y."/>
            <person name="Gao J.L."/>
            <person name="Fan L.J."/>
            <person name="van de Weg E."/>
            <person name="Wang J.Y."/>
            <person name="Gao Z.S."/>
        </authorList>
    </citation>
    <scope>NUCLEOTIDE SEQUENCE [LARGE SCALE GENOMIC DNA]</scope>
    <source>
        <tissue evidence="1">Leaves</tissue>
    </source>
</reference>
<protein>
    <submittedName>
        <fullName evidence="1">Uncharacterized protein</fullName>
    </submittedName>
</protein>
<evidence type="ECO:0000313" key="1">
    <source>
        <dbReference type="EMBL" id="KAB1223970.1"/>
    </source>
</evidence>
<organism evidence="1 2">
    <name type="scientific">Morella rubra</name>
    <name type="common">Chinese bayberry</name>
    <dbReference type="NCBI Taxonomy" id="262757"/>
    <lineage>
        <taxon>Eukaryota</taxon>
        <taxon>Viridiplantae</taxon>
        <taxon>Streptophyta</taxon>
        <taxon>Embryophyta</taxon>
        <taxon>Tracheophyta</taxon>
        <taxon>Spermatophyta</taxon>
        <taxon>Magnoliopsida</taxon>
        <taxon>eudicotyledons</taxon>
        <taxon>Gunneridae</taxon>
        <taxon>Pentapetalae</taxon>
        <taxon>rosids</taxon>
        <taxon>fabids</taxon>
        <taxon>Fagales</taxon>
        <taxon>Myricaceae</taxon>
        <taxon>Morella</taxon>
    </lineage>
</organism>
<gene>
    <name evidence="1" type="ORF">CJ030_MR2G026917</name>
</gene>
<keyword evidence="2" id="KW-1185">Reference proteome</keyword>
<proteinExistence type="predicted"/>
<dbReference type="Proteomes" id="UP000516437">
    <property type="component" value="Chromosome 2"/>
</dbReference>
<sequence>MTSSWYVMCEPELADYNPTVYGDSFNVASDSEGLYPCPVFNPDFPFHEGVFHGFMSSMYGTEEEAYGDGPTVEPYEQEKLACYNDWSWPSWLSECQIDNFFSPDDGVQDIWSGSISGKMEDCSHAEEQYENYISYEEGREIQTVCDYNLWGGNKREEDAHEYGQQGPGIMYGNISDDMGLYGSIFGYWPCLFRQMPKATW</sequence>
<dbReference type="AlphaFoldDB" id="A0A6A1WMC0"/>
<dbReference type="EMBL" id="RXIC02000020">
    <property type="protein sequence ID" value="KAB1223970.1"/>
    <property type="molecule type" value="Genomic_DNA"/>
</dbReference>
<evidence type="ECO:0000313" key="2">
    <source>
        <dbReference type="Proteomes" id="UP000516437"/>
    </source>
</evidence>
<accession>A0A6A1WMC0</accession>
<dbReference type="OrthoDB" id="815707at2759"/>